<evidence type="ECO:0000313" key="2">
    <source>
        <dbReference type="EMBL" id="ETI68126.1"/>
    </source>
</evidence>
<keyword evidence="1" id="KW-0472">Membrane</keyword>
<keyword evidence="3" id="KW-1185">Reference proteome</keyword>
<comment type="caution">
    <text evidence="2">The sequence shown here is derived from an EMBL/GenBank/DDBJ whole genome shotgun (WGS) entry which is preliminary data.</text>
</comment>
<accession>A0AB94IM41</accession>
<feature type="transmembrane region" description="Helical" evidence="1">
    <location>
        <begin position="6"/>
        <end position="26"/>
    </location>
</feature>
<dbReference type="AlphaFoldDB" id="A0AB94IM41"/>
<dbReference type="InterPro" id="IPR024405">
    <property type="entry name" value="Phage_BhlA/UviB"/>
</dbReference>
<sequence length="70" mass="8281">MDISSIPIEMWLSQGVFCVLFVWLLIDTRKESKQREERLAAQIEKQNFAQEKIVQSLERLEMQIANIKTQ</sequence>
<dbReference type="Proteomes" id="UP000018877">
    <property type="component" value="Unassembled WGS sequence"/>
</dbReference>
<dbReference type="Pfam" id="PF10960">
    <property type="entry name" value="Holin_BhlA"/>
    <property type="match status" value="1"/>
</dbReference>
<protein>
    <submittedName>
        <fullName evidence="2">Holin-like protein</fullName>
    </submittedName>
</protein>
<reference evidence="2 3" key="1">
    <citation type="journal article" date="2014" name="Environ. Microbiol.">
        <title>The nitrate-ammonifying and nosZ-carrying bacterium Bacillus vireti is a potent source and sink for nitric and nitrous oxide under high nitrate conditions.</title>
        <authorList>
            <person name="Mania D."/>
            <person name="Heylen K."/>
            <person name="van Spanning R.J."/>
            <person name="Frostegard A."/>
        </authorList>
    </citation>
    <scope>NUCLEOTIDE SEQUENCE [LARGE SCALE GENOMIC DNA]</scope>
    <source>
        <strain evidence="2 3">LMG 21834</strain>
    </source>
</reference>
<gene>
    <name evidence="2" type="ORF">BAVI_14024</name>
</gene>
<name>A0AB94IM41_9BACI</name>
<evidence type="ECO:0000256" key="1">
    <source>
        <dbReference type="SAM" id="Phobius"/>
    </source>
</evidence>
<keyword evidence="1" id="KW-0812">Transmembrane</keyword>
<dbReference type="RefSeq" id="WP_024028988.1">
    <property type="nucleotide sequence ID" value="NZ_ALAN01000076.1"/>
</dbReference>
<evidence type="ECO:0000313" key="3">
    <source>
        <dbReference type="Proteomes" id="UP000018877"/>
    </source>
</evidence>
<organism evidence="2 3">
    <name type="scientific">Neobacillus vireti LMG 21834</name>
    <dbReference type="NCBI Taxonomy" id="1131730"/>
    <lineage>
        <taxon>Bacteria</taxon>
        <taxon>Bacillati</taxon>
        <taxon>Bacillota</taxon>
        <taxon>Bacilli</taxon>
        <taxon>Bacillales</taxon>
        <taxon>Bacillaceae</taxon>
        <taxon>Neobacillus</taxon>
    </lineage>
</organism>
<keyword evidence="1" id="KW-1133">Transmembrane helix</keyword>
<dbReference type="EMBL" id="ALAN01000076">
    <property type="protein sequence ID" value="ETI68126.1"/>
    <property type="molecule type" value="Genomic_DNA"/>
</dbReference>
<proteinExistence type="predicted"/>